<evidence type="ECO:0000256" key="2">
    <source>
        <dbReference type="ARBA" id="ARBA00008537"/>
    </source>
</evidence>
<accession>A0A1H4W865</accession>
<feature type="transmembrane region" description="Helical" evidence="8">
    <location>
        <begin position="204"/>
        <end position="224"/>
    </location>
</feature>
<keyword evidence="3" id="KW-0813">Transport</keyword>
<dbReference type="STRING" id="57704.SAMN04489793_3464"/>
<dbReference type="PANTHER" id="PTHR42718">
    <property type="entry name" value="MAJOR FACILITATOR SUPERFAMILY MULTIDRUG TRANSPORTER MFSC"/>
    <property type="match status" value="1"/>
</dbReference>
<dbReference type="InterPro" id="IPR020846">
    <property type="entry name" value="MFS_dom"/>
</dbReference>
<feature type="transmembrane region" description="Helical" evidence="8">
    <location>
        <begin position="362"/>
        <end position="388"/>
    </location>
</feature>
<dbReference type="Gene3D" id="1.20.1720.10">
    <property type="entry name" value="Multidrug resistance protein D"/>
    <property type="match status" value="1"/>
</dbReference>
<evidence type="ECO:0000256" key="4">
    <source>
        <dbReference type="ARBA" id="ARBA00022475"/>
    </source>
</evidence>
<reference evidence="11" key="1">
    <citation type="submission" date="2016-10" db="EMBL/GenBank/DDBJ databases">
        <authorList>
            <person name="Varghese N."/>
            <person name="Submissions S."/>
        </authorList>
    </citation>
    <scope>NUCLEOTIDE SEQUENCE [LARGE SCALE GENOMIC DNA]</scope>
    <source>
        <strain evidence="11">DSM 44234</strain>
    </source>
</reference>
<feature type="transmembrane region" description="Helical" evidence="8">
    <location>
        <begin position="338"/>
        <end position="356"/>
    </location>
</feature>
<proteinExistence type="inferred from homology"/>
<dbReference type="NCBIfam" id="TIGR00711">
    <property type="entry name" value="efflux_EmrB"/>
    <property type="match status" value="1"/>
</dbReference>
<evidence type="ECO:0000256" key="3">
    <source>
        <dbReference type="ARBA" id="ARBA00022448"/>
    </source>
</evidence>
<feature type="domain" description="Major facilitator superfamily (MFS) profile" evidence="9">
    <location>
        <begin position="19"/>
        <end position="462"/>
    </location>
</feature>
<evidence type="ECO:0000313" key="10">
    <source>
        <dbReference type="EMBL" id="SEC89280.1"/>
    </source>
</evidence>
<dbReference type="Proteomes" id="UP000182241">
    <property type="component" value="Unassembled WGS sequence"/>
</dbReference>
<gene>
    <name evidence="10" type="ORF">SAMN04489793_3464</name>
</gene>
<evidence type="ECO:0000313" key="11">
    <source>
        <dbReference type="Proteomes" id="UP000182241"/>
    </source>
</evidence>
<feature type="transmembrane region" description="Helical" evidence="8">
    <location>
        <begin position="110"/>
        <end position="135"/>
    </location>
</feature>
<keyword evidence="4" id="KW-1003">Cell membrane</keyword>
<dbReference type="RefSeq" id="WP_139286231.1">
    <property type="nucleotide sequence ID" value="NZ_CBDRGN010000003.1"/>
</dbReference>
<feature type="transmembrane region" description="Helical" evidence="8">
    <location>
        <begin position="147"/>
        <end position="167"/>
    </location>
</feature>
<keyword evidence="11" id="KW-1185">Reference proteome</keyword>
<organism evidence="10 11">
    <name type="scientific">Tsukamurella tyrosinosolvens</name>
    <dbReference type="NCBI Taxonomy" id="57704"/>
    <lineage>
        <taxon>Bacteria</taxon>
        <taxon>Bacillati</taxon>
        <taxon>Actinomycetota</taxon>
        <taxon>Actinomycetes</taxon>
        <taxon>Mycobacteriales</taxon>
        <taxon>Tsukamurellaceae</taxon>
        <taxon>Tsukamurella</taxon>
    </lineage>
</organism>
<dbReference type="SUPFAM" id="SSF103473">
    <property type="entry name" value="MFS general substrate transporter"/>
    <property type="match status" value="1"/>
</dbReference>
<dbReference type="PROSITE" id="PS50850">
    <property type="entry name" value="MFS"/>
    <property type="match status" value="1"/>
</dbReference>
<feature type="transmembrane region" description="Helical" evidence="8">
    <location>
        <begin position="56"/>
        <end position="73"/>
    </location>
</feature>
<feature type="transmembrane region" description="Helical" evidence="8">
    <location>
        <begin position="21"/>
        <end position="44"/>
    </location>
</feature>
<keyword evidence="5 8" id="KW-0812">Transmembrane</keyword>
<protein>
    <submittedName>
        <fullName evidence="10">Drug resistance transporter, EmrB/QacA subfamily</fullName>
    </submittedName>
</protein>
<evidence type="ECO:0000259" key="9">
    <source>
        <dbReference type="PROSITE" id="PS50850"/>
    </source>
</evidence>
<name>A0A1H4W865_TSUTY</name>
<evidence type="ECO:0000256" key="7">
    <source>
        <dbReference type="ARBA" id="ARBA00023136"/>
    </source>
</evidence>
<dbReference type="InterPro" id="IPR011701">
    <property type="entry name" value="MFS"/>
</dbReference>
<feature type="transmembrane region" description="Helical" evidence="8">
    <location>
        <begin position="236"/>
        <end position="255"/>
    </location>
</feature>
<comment type="similarity">
    <text evidence="2">Belongs to the major facilitator superfamily. EmrB family.</text>
</comment>
<feature type="transmembrane region" description="Helical" evidence="8">
    <location>
        <begin position="85"/>
        <end position="104"/>
    </location>
</feature>
<evidence type="ECO:0000256" key="1">
    <source>
        <dbReference type="ARBA" id="ARBA00004651"/>
    </source>
</evidence>
<dbReference type="GO" id="GO:0005886">
    <property type="term" value="C:plasma membrane"/>
    <property type="evidence" value="ECO:0007669"/>
    <property type="project" value="UniProtKB-SubCell"/>
</dbReference>
<dbReference type="AlphaFoldDB" id="A0A1H4W865"/>
<evidence type="ECO:0000256" key="8">
    <source>
        <dbReference type="SAM" id="Phobius"/>
    </source>
</evidence>
<feature type="transmembrane region" description="Helical" evidence="8">
    <location>
        <begin position="276"/>
        <end position="296"/>
    </location>
</feature>
<dbReference type="EMBL" id="FNSA01000003">
    <property type="protein sequence ID" value="SEC89280.1"/>
    <property type="molecule type" value="Genomic_DNA"/>
</dbReference>
<sequence>MTATAARSGDRIDGRTWRLCSVIAAGAFASGLDATIVNVGLAAIGDALGAPLSLTQWVASAYLLALAVSLPLAGRLGTRWGVRRLWLTALGGFTAASVLCAAAPTVETLIAARVVQGLAGGLLIPTGQTILGLAVGPERLGRVMGTLGLAVAAAPAAGGLIGGQVLAAAPWPWLFLINVPIGVAAGALGFRLIPRFPTAPPVPLHRTGLVLITLGLPALVFAATRWGEAGRLTADVLVIGAAAIVALGWFGAASLRTDHPLLDLRLFAAPAFRASAVGAFFAGTLIFGSGILFALYFQLGRGLSPLDAGTSLLGLAGATCVISPFTGQWVDRFGPAPVVLVGSVLATVAVAPFAVLPADAPVWLVQALLVAVGASISLVATPVTVAAYRAVSAGQLPGAITQVNILQRIGGSLGGALCAVLVASAAAGPAAGFHLAAIPLVVSAIGCGVAGALLYRRRGSAQDGADGR</sequence>
<comment type="subcellular location">
    <subcellularLocation>
        <location evidence="1">Cell membrane</location>
        <topology evidence="1">Multi-pass membrane protein</topology>
    </subcellularLocation>
</comment>
<dbReference type="PANTHER" id="PTHR42718:SF9">
    <property type="entry name" value="MAJOR FACILITATOR SUPERFAMILY MULTIDRUG TRANSPORTER MFSC"/>
    <property type="match status" value="1"/>
</dbReference>
<dbReference type="InterPro" id="IPR036259">
    <property type="entry name" value="MFS_trans_sf"/>
</dbReference>
<feature type="transmembrane region" description="Helical" evidence="8">
    <location>
        <begin position="308"/>
        <end position="326"/>
    </location>
</feature>
<evidence type="ECO:0000256" key="6">
    <source>
        <dbReference type="ARBA" id="ARBA00022989"/>
    </source>
</evidence>
<feature type="transmembrane region" description="Helical" evidence="8">
    <location>
        <begin position="173"/>
        <end position="192"/>
    </location>
</feature>
<feature type="transmembrane region" description="Helical" evidence="8">
    <location>
        <begin position="433"/>
        <end position="455"/>
    </location>
</feature>
<dbReference type="GO" id="GO:0022857">
    <property type="term" value="F:transmembrane transporter activity"/>
    <property type="evidence" value="ECO:0007669"/>
    <property type="project" value="InterPro"/>
</dbReference>
<feature type="transmembrane region" description="Helical" evidence="8">
    <location>
        <begin position="409"/>
        <end position="427"/>
    </location>
</feature>
<evidence type="ECO:0000256" key="5">
    <source>
        <dbReference type="ARBA" id="ARBA00022692"/>
    </source>
</evidence>
<keyword evidence="6 8" id="KW-1133">Transmembrane helix</keyword>
<keyword evidence="7 8" id="KW-0472">Membrane</keyword>
<dbReference type="Gene3D" id="1.20.1250.20">
    <property type="entry name" value="MFS general substrate transporter like domains"/>
    <property type="match status" value="1"/>
</dbReference>
<dbReference type="Pfam" id="PF07690">
    <property type="entry name" value="MFS_1"/>
    <property type="match status" value="1"/>
</dbReference>
<dbReference type="OrthoDB" id="9812221at2"/>
<dbReference type="InterPro" id="IPR004638">
    <property type="entry name" value="EmrB-like"/>
</dbReference>
<dbReference type="PRINTS" id="PR01036">
    <property type="entry name" value="TCRTETB"/>
</dbReference>